<evidence type="ECO:0000256" key="2">
    <source>
        <dbReference type="ARBA" id="ARBA00022829"/>
    </source>
</evidence>
<dbReference type="GO" id="GO:0007059">
    <property type="term" value="P:chromosome segregation"/>
    <property type="evidence" value="ECO:0007669"/>
    <property type="project" value="UniProtKB-KW"/>
</dbReference>
<evidence type="ECO:0000313" key="5">
    <source>
        <dbReference type="EMBL" id="OCX72217.1"/>
    </source>
</evidence>
<gene>
    <name evidence="6" type="ORF">A6M23_08870</name>
    <name evidence="5" type="ORF">A6P07_10540</name>
</gene>
<proteinExistence type="inferred from homology"/>
<comment type="caution">
    <text evidence="5">The sequence shown here is derived from an EMBL/GenBank/DDBJ whole genome shotgun (WGS) entry which is preliminary data.</text>
</comment>
<keyword evidence="8" id="KW-1185">Reference proteome</keyword>
<dbReference type="STRING" id="930.GCA_002079865_01564"/>
<dbReference type="PANTHER" id="PTHR33375">
    <property type="entry name" value="CHROMOSOME-PARTITIONING PROTEIN PARB-RELATED"/>
    <property type="match status" value="1"/>
</dbReference>
<dbReference type="RefSeq" id="WP_024895293.1">
    <property type="nucleotide sequence ID" value="NZ_LGYM01000022.1"/>
</dbReference>
<dbReference type="Proteomes" id="UP000095008">
    <property type="component" value="Unassembled WGS sequence"/>
</dbReference>
<evidence type="ECO:0000313" key="8">
    <source>
        <dbReference type="Proteomes" id="UP000095008"/>
    </source>
</evidence>
<evidence type="ECO:0000313" key="7">
    <source>
        <dbReference type="Proteomes" id="UP000094893"/>
    </source>
</evidence>
<dbReference type="InterPro" id="IPR036086">
    <property type="entry name" value="ParB/Sulfiredoxin_sf"/>
</dbReference>
<dbReference type="Pfam" id="PF02195">
    <property type="entry name" value="ParB_N"/>
    <property type="match status" value="1"/>
</dbReference>
<keyword evidence="2" id="KW-0159">Chromosome partition</keyword>
<dbReference type="InterPro" id="IPR050336">
    <property type="entry name" value="Chromosome_partition/occlusion"/>
</dbReference>
<feature type="region of interest" description="Disordered" evidence="3">
    <location>
        <begin position="312"/>
        <end position="365"/>
    </location>
</feature>
<protein>
    <recommendedName>
        <fullName evidence="4">ParB-like N-terminal domain-containing protein</fullName>
    </recommendedName>
</protein>
<accession>A0A1C2IXI3</accession>
<dbReference type="SUPFAM" id="SSF110849">
    <property type="entry name" value="ParB/Sulfiredoxin"/>
    <property type="match status" value="1"/>
</dbReference>
<evidence type="ECO:0000256" key="3">
    <source>
        <dbReference type="SAM" id="MobiDB-lite"/>
    </source>
</evidence>
<feature type="region of interest" description="Disordered" evidence="3">
    <location>
        <begin position="16"/>
        <end position="41"/>
    </location>
</feature>
<evidence type="ECO:0000256" key="1">
    <source>
        <dbReference type="ARBA" id="ARBA00006295"/>
    </source>
</evidence>
<dbReference type="AlphaFoldDB" id="A0A1C2IXI3"/>
<dbReference type="Gene3D" id="3.90.1530.30">
    <property type="match status" value="1"/>
</dbReference>
<name>A0A1C2IXI3_ACITH</name>
<dbReference type="EMBL" id="LWRY01000097">
    <property type="protein sequence ID" value="OCX72887.1"/>
    <property type="molecule type" value="Genomic_DNA"/>
</dbReference>
<sequence length="466" mass="51224">MAKIKKDDVMESLAFALQEDAEGQNGSGTSSAGKKSGGRNLSENLPSGLFLKLDEITPDPNQPRRLSDEADEDLELLAESILRHGVIQPITVRRLDGGFQIVTGERRWRASRHALSTGKKCERPGYDLSRIPAVLVEPQSDVDRLEMQMVENLARADMSPLDTAYALQSLIETQKVSQEELGRRLGRSRTWVNQMLSKVHPDARALIEHLEIDVNAVGQNELVRLMGWWRDTEGKRAIFVDLKERVSAGIELKRTVIDEAEEIWTLRNGLGLQDRSDLSMEQLREAQDWVSSNDAAKRLAFQNLKSGMSSEQALRAAYQDETTAPEVSSPLDSEGEEVLPTPDPDEGAADHYLDEDEEESEPEFSGTLSAVAADAVSVARQPSGRVPKPTAGTETHGMEWEAANASGVSSAARALAETGDVMPEMTVSLSHGLLSRLFQKAGRHYHPLQDDVADVLEVLEVVAEEG</sequence>
<dbReference type="Proteomes" id="UP000094893">
    <property type="component" value="Unassembled WGS sequence"/>
</dbReference>
<evidence type="ECO:0000313" key="6">
    <source>
        <dbReference type="EMBL" id="OCX72887.1"/>
    </source>
</evidence>
<feature type="domain" description="ParB-like N-terminal" evidence="4">
    <location>
        <begin position="49"/>
        <end position="153"/>
    </location>
</feature>
<dbReference type="GeneID" id="60696936"/>
<dbReference type="InterPro" id="IPR003115">
    <property type="entry name" value="ParB_N"/>
</dbReference>
<dbReference type="NCBIfam" id="TIGR00180">
    <property type="entry name" value="parB_part"/>
    <property type="match status" value="1"/>
</dbReference>
<dbReference type="Gene3D" id="1.10.10.2830">
    <property type="match status" value="1"/>
</dbReference>
<dbReference type="SMART" id="SM00470">
    <property type="entry name" value="ParB"/>
    <property type="match status" value="1"/>
</dbReference>
<reference evidence="5 7" key="1">
    <citation type="journal article" date="2016" name="Int. J. Mol. Sci.">
        <title>Comparative genomics of the extreme acidophile Acidithiobacillus thiooxidans reveals intraspecific divergence and niche adaptation.</title>
        <authorList>
            <person name="Zhang X."/>
            <person name="Feng X."/>
            <person name="Tao J."/>
            <person name="Ma L."/>
            <person name="Xiao Y."/>
            <person name="Liang Y."/>
            <person name="Liu X."/>
            <person name="Yin H."/>
        </authorList>
    </citation>
    <scope>NUCLEOTIDE SEQUENCE [LARGE SCALE GENOMIC DNA]</scope>
    <source>
        <strain evidence="5 7">A02</strain>
        <strain evidence="6">DXS-W</strain>
    </source>
</reference>
<dbReference type="InterPro" id="IPR041468">
    <property type="entry name" value="HTH_ParB/Spo0J"/>
</dbReference>
<feature type="compositionally biased region" description="Acidic residues" evidence="3">
    <location>
        <begin position="333"/>
        <end position="362"/>
    </location>
</feature>
<dbReference type="PANTHER" id="PTHR33375:SF1">
    <property type="entry name" value="CHROMOSOME-PARTITIONING PROTEIN PARB-RELATED"/>
    <property type="match status" value="1"/>
</dbReference>
<dbReference type="GO" id="GO:0005694">
    <property type="term" value="C:chromosome"/>
    <property type="evidence" value="ECO:0007669"/>
    <property type="project" value="TreeGrafter"/>
</dbReference>
<organism evidence="5 7">
    <name type="scientific">Acidithiobacillus thiooxidans</name>
    <name type="common">Thiobacillus thiooxidans</name>
    <dbReference type="NCBI Taxonomy" id="930"/>
    <lineage>
        <taxon>Bacteria</taxon>
        <taxon>Pseudomonadati</taxon>
        <taxon>Pseudomonadota</taxon>
        <taxon>Acidithiobacillia</taxon>
        <taxon>Acidithiobacillales</taxon>
        <taxon>Acidithiobacillaceae</taxon>
        <taxon>Acidithiobacillus</taxon>
    </lineage>
</organism>
<dbReference type="OrthoDB" id="5290487at2"/>
<dbReference type="Pfam" id="PF17762">
    <property type="entry name" value="HTH_ParB"/>
    <property type="match status" value="1"/>
</dbReference>
<evidence type="ECO:0000259" key="4">
    <source>
        <dbReference type="SMART" id="SM00470"/>
    </source>
</evidence>
<dbReference type="EMBL" id="LWSA01000148">
    <property type="protein sequence ID" value="OCX72217.1"/>
    <property type="molecule type" value="Genomic_DNA"/>
</dbReference>
<dbReference type="GO" id="GO:0003677">
    <property type="term" value="F:DNA binding"/>
    <property type="evidence" value="ECO:0007669"/>
    <property type="project" value="InterPro"/>
</dbReference>
<comment type="similarity">
    <text evidence="1">Belongs to the ParB family.</text>
</comment>
<dbReference type="InterPro" id="IPR004437">
    <property type="entry name" value="ParB/RepB/Spo0J"/>
</dbReference>